<keyword evidence="8" id="KW-0807">Transducer</keyword>
<dbReference type="PANTHER" id="PTHR26453">
    <property type="entry name" value="OLFACTORY RECEPTOR"/>
    <property type="match status" value="1"/>
</dbReference>
<accession>A0AA41SWM8</accession>
<feature type="signal peptide" evidence="10">
    <location>
        <begin position="1"/>
        <end position="18"/>
    </location>
</feature>
<evidence type="ECO:0000259" key="11">
    <source>
        <dbReference type="PROSITE" id="PS50262"/>
    </source>
</evidence>
<keyword evidence="13" id="KW-1185">Reference proteome</keyword>
<dbReference type="InterPro" id="IPR000725">
    <property type="entry name" value="Olfact_rcpt"/>
</dbReference>
<keyword evidence="4 9" id="KW-0812">Transmembrane</keyword>
<keyword evidence="2" id="KW-1003">Cell membrane</keyword>
<organism evidence="12 13">
    <name type="scientific">Sciurus carolinensis</name>
    <name type="common">Eastern gray squirrel</name>
    <dbReference type="NCBI Taxonomy" id="30640"/>
    <lineage>
        <taxon>Eukaryota</taxon>
        <taxon>Metazoa</taxon>
        <taxon>Chordata</taxon>
        <taxon>Craniata</taxon>
        <taxon>Vertebrata</taxon>
        <taxon>Euteleostomi</taxon>
        <taxon>Mammalia</taxon>
        <taxon>Eutheria</taxon>
        <taxon>Euarchontoglires</taxon>
        <taxon>Glires</taxon>
        <taxon>Rodentia</taxon>
        <taxon>Sciuromorpha</taxon>
        <taxon>Sciuridae</taxon>
        <taxon>Sciurinae</taxon>
        <taxon>Sciurini</taxon>
        <taxon>Sciurus</taxon>
    </lineage>
</organism>
<dbReference type="PROSITE" id="PS50262">
    <property type="entry name" value="G_PROTEIN_RECEP_F1_2"/>
    <property type="match status" value="1"/>
</dbReference>
<dbReference type="GO" id="GO:0005886">
    <property type="term" value="C:plasma membrane"/>
    <property type="evidence" value="ECO:0007669"/>
    <property type="project" value="UniProtKB-SubCell"/>
</dbReference>
<sequence length="184" mass="20952">MSCCICWFILASSCSGGALDSFLLMSITMGPPFQVSHEVNHLFCKLPTMLTLTCGDKATYVMVMYICYVMMLLISFSMVFTSYAQIFLMVNCTMSAKRKRKSFTTCSSHMIVVMIFYGNILYRYMLPQSYHIPLKDKIFSAFYTTFMPLLSPLIYRLRNRDVMVALGRVRSCHGGACCVVNNEL</sequence>
<evidence type="ECO:0000313" key="13">
    <source>
        <dbReference type="Proteomes" id="UP001166674"/>
    </source>
</evidence>
<dbReference type="GO" id="GO:0007186">
    <property type="term" value="P:G protein-coupled receptor signaling pathway"/>
    <property type="evidence" value="ECO:0007669"/>
    <property type="project" value="InterPro"/>
</dbReference>
<keyword evidence="5 9" id="KW-1133">Transmembrane helix</keyword>
<feature type="transmembrane region" description="Helical" evidence="9">
    <location>
        <begin position="102"/>
        <end position="126"/>
    </location>
</feature>
<feature type="domain" description="G-protein coupled receptors family 1 profile" evidence="11">
    <location>
        <begin position="1"/>
        <end position="155"/>
    </location>
</feature>
<keyword evidence="7 12" id="KW-0675">Receptor</keyword>
<evidence type="ECO:0000256" key="3">
    <source>
        <dbReference type="ARBA" id="ARBA00022606"/>
    </source>
</evidence>
<evidence type="ECO:0000256" key="10">
    <source>
        <dbReference type="SAM" id="SignalP"/>
    </source>
</evidence>
<proteinExistence type="predicted"/>
<dbReference type="AlphaFoldDB" id="A0AA41SWM8"/>
<dbReference type="SUPFAM" id="SSF81321">
    <property type="entry name" value="Family A G protein-coupled receptor-like"/>
    <property type="match status" value="1"/>
</dbReference>
<keyword evidence="6 9" id="KW-0472">Membrane</keyword>
<dbReference type="InterPro" id="IPR017452">
    <property type="entry name" value="GPCR_Rhodpsn_7TM"/>
</dbReference>
<keyword evidence="10" id="KW-0732">Signal</keyword>
<feature type="chain" id="PRO_5047395148" evidence="10">
    <location>
        <begin position="19"/>
        <end position="184"/>
    </location>
</feature>
<evidence type="ECO:0000256" key="8">
    <source>
        <dbReference type="ARBA" id="ARBA00023224"/>
    </source>
</evidence>
<evidence type="ECO:0000256" key="6">
    <source>
        <dbReference type="ARBA" id="ARBA00023136"/>
    </source>
</evidence>
<gene>
    <name evidence="12" type="ORF">SUZIE_136645</name>
</gene>
<dbReference type="Proteomes" id="UP001166674">
    <property type="component" value="Unassembled WGS sequence"/>
</dbReference>
<dbReference type="GO" id="GO:0004984">
    <property type="term" value="F:olfactory receptor activity"/>
    <property type="evidence" value="ECO:0007669"/>
    <property type="project" value="InterPro"/>
</dbReference>
<feature type="transmembrane region" description="Helical" evidence="9">
    <location>
        <begin position="62"/>
        <end position="90"/>
    </location>
</feature>
<dbReference type="PRINTS" id="PR00245">
    <property type="entry name" value="OLFACTORYR"/>
</dbReference>
<evidence type="ECO:0000313" key="12">
    <source>
        <dbReference type="EMBL" id="MBZ3876179.1"/>
    </source>
</evidence>
<evidence type="ECO:0000256" key="2">
    <source>
        <dbReference type="ARBA" id="ARBA00022475"/>
    </source>
</evidence>
<dbReference type="Pfam" id="PF13853">
    <property type="entry name" value="7tm_4"/>
    <property type="match status" value="1"/>
</dbReference>
<evidence type="ECO:0000256" key="9">
    <source>
        <dbReference type="SAM" id="Phobius"/>
    </source>
</evidence>
<comment type="caution">
    <text evidence="12">The sequence shown here is derived from an EMBL/GenBank/DDBJ whole genome shotgun (WGS) entry which is preliminary data.</text>
</comment>
<keyword evidence="3" id="KW-0716">Sensory transduction</keyword>
<comment type="subcellular location">
    <subcellularLocation>
        <location evidence="1">Cell membrane</location>
        <topology evidence="1">Multi-pass membrane protein</topology>
    </subcellularLocation>
</comment>
<dbReference type="EMBL" id="JAATJV010268661">
    <property type="protein sequence ID" value="MBZ3876179.1"/>
    <property type="molecule type" value="Genomic_DNA"/>
</dbReference>
<evidence type="ECO:0000256" key="5">
    <source>
        <dbReference type="ARBA" id="ARBA00022989"/>
    </source>
</evidence>
<feature type="transmembrane region" description="Helical" evidence="9">
    <location>
        <begin position="138"/>
        <end position="155"/>
    </location>
</feature>
<name>A0AA41SWM8_SCICA</name>
<evidence type="ECO:0000256" key="4">
    <source>
        <dbReference type="ARBA" id="ARBA00022692"/>
    </source>
</evidence>
<evidence type="ECO:0000256" key="1">
    <source>
        <dbReference type="ARBA" id="ARBA00004651"/>
    </source>
</evidence>
<reference evidence="12" key="1">
    <citation type="submission" date="2020-03" db="EMBL/GenBank/DDBJ databases">
        <title>Studies in the Genomics of Life Span.</title>
        <authorList>
            <person name="Glass D."/>
        </authorList>
    </citation>
    <scope>NUCLEOTIDE SEQUENCE</scope>
    <source>
        <strain evidence="12">SUZIE</strain>
        <tissue evidence="12">Muscle</tissue>
    </source>
</reference>
<dbReference type="Gene3D" id="1.20.1070.10">
    <property type="entry name" value="Rhodopsin 7-helix transmembrane proteins"/>
    <property type="match status" value="1"/>
</dbReference>
<evidence type="ECO:0000256" key="7">
    <source>
        <dbReference type="ARBA" id="ARBA00023170"/>
    </source>
</evidence>
<protein>
    <submittedName>
        <fullName evidence="12">Olfactory receptor 2T6</fullName>
    </submittedName>
</protein>